<evidence type="ECO:0000256" key="10">
    <source>
        <dbReference type="HAMAP-Rule" id="MF_02078"/>
    </source>
</evidence>
<keyword evidence="10" id="KW-0997">Cell inner membrane</keyword>
<dbReference type="HAMAP" id="MF_02078">
    <property type="entry name" value="MurJ_MviN"/>
    <property type="match status" value="1"/>
</dbReference>
<feature type="transmembrane region" description="Helical" evidence="10">
    <location>
        <begin position="499"/>
        <end position="522"/>
    </location>
</feature>
<evidence type="ECO:0000313" key="14">
    <source>
        <dbReference type="Proteomes" id="UP000032749"/>
    </source>
</evidence>
<feature type="compositionally biased region" description="Basic and acidic residues" evidence="12">
    <location>
        <begin position="10"/>
        <end position="22"/>
    </location>
</feature>
<evidence type="ECO:0000256" key="6">
    <source>
        <dbReference type="ARBA" id="ARBA00022989"/>
    </source>
</evidence>
<keyword evidence="3 10" id="KW-0812">Transmembrane</keyword>
<dbReference type="Proteomes" id="UP000032749">
    <property type="component" value="Chromosome"/>
</dbReference>
<evidence type="ECO:0000256" key="4">
    <source>
        <dbReference type="ARBA" id="ARBA00022960"/>
    </source>
</evidence>
<evidence type="ECO:0000256" key="7">
    <source>
        <dbReference type="ARBA" id="ARBA00023136"/>
    </source>
</evidence>
<dbReference type="InterPro" id="IPR051050">
    <property type="entry name" value="Lipid_II_flippase_MurJ/MviN"/>
</dbReference>
<dbReference type="GO" id="GO:0071555">
    <property type="term" value="P:cell wall organization"/>
    <property type="evidence" value="ECO:0007669"/>
    <property type="project" value="UniProtKB-UniRule"/>
</dbReference>
<feature type="region of interest" description="Disordered" evidence="12">
    <location>
        <begin position="1"/>
        <end position="23"/>
    </location>
</feature>
<keyword evidence="10 11" id="KW-0813">Transport</keyword>
<feature type="transmembrane region" description="Helical" evidence="10">
    <location>
        <begin position="253"/>
        <end position="275"/>
    </location>
</feature>
<feature type="transmembrane region" description="Helical" evidence="10">
    <location>
        <begin position="462"/>
        <end position="484"/>
    </location>
</feature>
<dbReference type="AlphaFoldDB" id="R4YK71"/>
<dbReference type="GO" id="GO:0005886">
    <property type="term" value="C:plasma membrane"/>
    <property type="evidence" value="ECO:0007669"/>
    <property type="project" value="UniProtKB-SubCell"/>
</dbReference>
<dbReference type="PANTHER" id="PTHR47019">
    <property type="entry name" value="LIPID II FLIPPASE MURJ"/>
    <property type="match status" value="1"/>
</dbReference>
<keyword evidence="5 10" id="KW-0573">Peptidoglycan synthesis</keyword>
<sequence>MSEPMPEPNSELKPEARSEARPKTSLVKSSSIVSIMTLLSRVLGLVRDVVVAQYFGARADAFFVAFKIPNFLRRLFAEGAFSVAFVPVLSEYKSQRSVAEVKLLIASVSGVLGLALFLVTILALLLAPWLPYVFAPGFSGDAEKFALTGNLLRITFPYLLFISLTAFAGSILNAYGRFAIPAFTPVLLNVCLIFSTLVMTSWFIEPLYALAWGVFMAGALQLLFQLPFIARLGLLVRPTYQPKQEGVGRILKLMGPALFGVSVSQINLLLDTLLASFLEPGSVSWLYYSDRLNNLPLGIFAIAIGVVILPALSKKHAENNSNHFAQTLDWAARMIFLLALPAALALVVLATPLMATIFFHGEITPYDIGKMTLSLQAYGIGLFAFMLIKVLAPGYYARQDTKTPVKIGIQAMVVNMVLNLALVGPFQHAGLALATSLSAFFNAYMLYRGLKATGHYKAQPGWLGFAFKVLIANVALFVVMYFMMGDAQQWLEWGTWQRIGWMSAIVGAGIGVYFVTLVVFGLRPRHLKGARF</sequence>
<dbReference type="GO" id="GO:0034204">
    <property type="term" value="P:lipid translocation"/>
    <property type="evidence" value="ECO:0007669"/>
    <property type="project" value="TreeGrafter"/>
</dbReference>
<dbReference type="GO" id="GO:0009252">
    <property type="term" value="P:peptidoglycan biosynthetic process"/>
    <property type="evidence" value="ECO:0007669"/>
    <property type="project" value="UniProtKB-UniRule"/>
</dbReference>
<evidence type="ECO:0000313" key="13">
    <source>
        <dbReference type="EMBL" id="CCK74757.1"/>
    </source>
</evidence>
<keyword evidence="4 10" id="KW-0133">Cell shape</keyword>
<dbReference type="InterPro" id="IPR004268">
    <property type="entry name" value="MurJ"/>
</dbReference>
<evidence type="ECO:0000256" key="5">
    <source>
        <dbReference type="ARBA" id="ARBA00022984"/>
    </source>
</evidence>
<evidence type="ECO:0000256" key="9">
    <source>
        <dbReference type="ARBA" id="ARBA00061532"/>
    </source>
</evidence>
<keyword evidence="10 11" id="KW-0961">Cell wall biogenesis/degradation</keyword>
<dbReference type="PRINTS" id="PR01806">
    <property type="entry name" value="VIRFACTRMVIN"/>
</dbReference>
<feature type="transmembrane region" description="Helical" evidence="10">
    <location>
        <begin position="103"/>
        <end position="130"/>
    </location>
</feature>
<dbReference type="STRING" id="698738.OLEAN_C05810"/>
<comment type="pathway">
    <text evidence="10">Cell wall biogenesis; peptidoglycan biosynthesis.</text>
</comment>
<dbReference type="CDD" id="cd13123">
    <property type="entry name" value="MATE_MurJ_like"/>
    <property type="match status" value="1"/>
</dbReference>
<feature type="transmembrane region" description="Helical" evidence="10">
    <location>
        <begin position="404"/>
        <end position="423"/>
    </location>
</feature>
<name>R4YK71_OLEAN</name>
<feature type="transmembrane region" description="Helical" evidence="10">
    <location>
        <begin position="334"/>
        <end position="359"/>
    </location>
</feature>
<dbReference type="KEGG" id="oai:OLEAN_C05810"/>
<evidence type="ECO:0000256" key="8">
    <source>
        <dbReference type="ARBA" id="ARBA00060041"/>
    </source>
</evidence>
<reference evidence="13 14" key="1">
    <citation type="journal article" date="2013" name="Nat. Commun.">
        <title>Genome sequence and functional genomic analysis of the oil-degrading bacterium Oleispira antarctica.</title>
        <authorList>
            <person name="Kube M."/>
            <person name="Chernikova T.N."/>
            <person name="Al-Ramahi Y."/>
            <person name="Beloqui A."/>
            <person name="Lopez-Cortez N."/>
            <person name="Guazzaroni M.E."/>
            <person name="Heipieper H.J."/>
            <person name="Klages S."/>
            <person name="Kotsyurbenko O.R."/>
            <person name="Langer I."/>
            <person name="Nechitaylo T.Y."/>
            <person name="Lunsdorf H."/>
            <person name="Fernandez M."/>
            <person name="Juarez S."/>
            <person name="Ciordia S."/>
            <person name="Singer A."/>
            <person name="Kagan O."/>
            <person name="Egorova O."/>
            <person name="Petit P.A."/>
            <person name="Stogios P."/>
            <person name="Kim Y."/>
            <person name="Tchigvintsev A."/>
            <person name="Flick R."/>
            <person name="Denaro R."/>
            <person name="Genovese M."/>
            <person name="Albar J.P."/>
            <person name="Reva O.N."/>
            <person name="Martinez-Gomariz M."/>
            <person name="Tran H."/>
            <person name="Ferrer M."/>
            <person name="Savchenko A."/>
            <person name="Yakunin A.F."/>
            <person name="Yakimov M.M."/>
            <person name="Golyshina O.V."/>
            <person name="Reinhardt R."/>
            <person name="Golyshin P.N."/>
        </authorList>
    </citation>
    <scope>NUCLEOTIDE SEQUENCE [LARGE SCALE GENOMIC DNA]</scope>
</reference>
<keyword evidence="14" id="KW-1185">Reference proteome</keyword>
<feature type="transmembrane region" description="Helical" evidence="10">
    <location>
        <begin position="150"/>
        <end position="174"/>
    </location>
</feature>
<dbReference type="PIRSF" id="PIRSF002869">
    <property type="entry name" value="MviN"/>
    <property type="match status" value="1"/>
</dbReference>
<dbReference type="HOGENOM" id="CLU_006797_5_3_6"/>
<feature type="transmembrane region" description="Helical" evidence="10">
    <location>
        <begin position="295"/>
        <end position="313"/>
    </location>
</feature>
<evidence type="ECO:0000256" key="2">
    <source>
        <dbReference type="ARBA" id="ARBA00022475"/>
    </source>
</evidence>
<dbReference type="EMBL" id="FO203512">
    <property type="protein sequence ID" value="CCK74757.1"/>
    <property type="molecule type" value="Genomic_DNA"/>
</dbReference>
<keyword evidence="7 10" id="KW-0472">Membrane</keyword>
<feature type="transmembrane region" description="Helical" evidence="10">
    <location>
        <begin position="371"/>
        <end position="392"/>
    </location>
</feature>
<evidence type="ECO:0000256" key="11">
    <source>
        <dbReference type="PIRNR" id="PIRNR002869"/>
    </source>
</evidence>
<evidence type="ECO:0000256" key="12">
    <source>
        <dbReference type="SAM" id="MobiDB-lite"/>
    </source>
</evidence>
<dbReference type="PANTHER" id="PTHR47019:SF1">
    <property type="entry name" value="LIPID II FLIPPASE MURJ"/>
    <property type="match status" value="1"/>
</dbReference>
<proteinExistence type="inferred from homology"/>
<keyword evidence="2 10" id="KW-1003">Cell membrane</keyword>
<organism evidence="13 14">
    <name type="scientific">Oleispira antarctica RB-8</name>
    <dbReference type="NCBI Taxonomy" id="698738"/>
    <lineage>
        <taxon>Bacteria</taxon>
        <taxon>Pseudomonadati</taxon>
        <taxon>Pseudomonadota</taxon>
        <taxon>Gammaproteobacteria</taxon>
        <taxon>Oceanospirillales</taxon>
        <taxon>Oceanospirillaceae</taxon>
        <taxon>Oleispira</taxon>
    </lineage>
</organism>
<evidence type="ECO:0000256" key="3">
    <source>
        <dbReference type="ARBA" id="ARBA00022692"/>
    </source>
</evidence>
<dbReference type="GO" id="GO:0008360">
    <property type="term" value="P:regulation of cell shape"/>
    <property type="evidence" value="ECO:0007669"/>
    <property type="project" value="UniProtKB-UniRule"/>
</dbReference>
<evidence type="ECO:0000256" key="1">
    <source>
        <dbReference type="ARBA" id="ARBA00004651"/>
    </source>
</evidence>
<gene>
    <name evidence="10" type="primary">murJ</name>
    <name evidence="13" type="ORF">OLEAN_C05810</name>
</gene>
<dbReference type="Pfam" id="PF03023">
    <property type="entry name" value="MurJ"/>
    <property type="match status" value="1"/>
</dbReference>
<feature type="transmembrane region" description="Helical" evidence="10">
    <location>
        <begin position="210"/>
        <end position="232"/>
    </location>
</feature>
<feature type="transmembrane region" description="Helical" evidence="10">
    <location>
        <begin position="186"/>
        <end position="204"/>
    </location>
</feature>
<keyword evidence="6 10" id="KW-1133">Transmembrane helix</keyword>
<dbReference type="NCBIfam" id="TIGR01695">
    <property type="entry name" value="murJ_mviN"/>
    <property type="match status" value="1"/>
</dbReference>
<feature type="transmembrane region" description="Helical" evidence="10">
    <location>
        <begin position="429"/>
        <end position="450"/>
    </location>
</feature>
<comment type="similarity">
    <text evidence="9 10 11">Belongs to the MurJ/MviN family.</text>
</comment>
<accession>R4YK71</accession>
<dbReference type="PATRIC" id="fig|698738.3.peg.599"/>
<comment type="subcellular location">
    <subcellularLocation>
        <location evidence="10">Cell inner membrane</location>
        <topology evidence="10">Multi-pass membrane protein</topology>
    </subcellularLocation>
    <subcellularLocation>
        <location evidence="1">Cell membrane</location>
        <topology evidence="1">Multi-pass membrane protein</topology>
    </subcellularLocation>
</comment>
<dbReference type="GO" id="GO:0015648">
    <property type="term" value="F:lipid-linked peptidoglycan transporter activity"/>
    <property type="evidence" value="ECO:0007669"/>
    <property type="project" value="UniProtKB-UniRule"/>
</dbReference>
<comment type="function">
    <text evidence="8 10 11">Involved in peptidoglycan biosynthesis. Transports lipid-linked peptidoglycan precursors from the inner to the outer leaflet of the cytoplasmic membrane.</text>
</comment>
<dbReference type="UniPathway" id="UPA00219"/>
<protein>
    <recommendedName>
        <fullName evidence="10">Probable lipid II flippase MurJ</fullName>
    </recommendedName>
</protein>